<reference evidence="3 4" key="1">
    <citation type="submission" date="2020-02" db="EMBL/GenBank/DDBJ databases">
        <title>Draft genome sequence of two Spirosoma agri KCTC 52727 and Spirosoma terrae KCTC 52035.</title>
        <authorList>
            <person name="Rojas J."/>
            <person name="Ambika Manirajan B."/>
            <person name="Ratering S."/>
            <person name="Suarez C."/>
            <person name="Schnell S."/>
        </authorList>
    </citation>
    <scope>NUCLEOTIDE SEQUENCE [LARGE SCALE GENOMIC DNA]</scope>
    <source>
        <strain evidence="3 4">KCTC 52727</strain>
    </source>
</reference>
<dbReference type="GO" id="GO:0016757">
    <property type="term" value="F:glycosyltransferase activity"/>
    <property type="evidence" value="ECO:0007669"/>
    <property type="project" value="InterPro"/>
</dbReference>
<dbReference type="Pfam" id="PF13439">
    <property type="entry name" value="Glyco_transf_4"/>
    <property type="match status" value="1"/>
</dbReference>
<evidence type="ECO:0000259" key="2">
    <source>
        <dbReference type="Pfam" id="PF13439"/>
    </source>
</evidence>
<name>A0A6M0INA0_9BACT</name>
<dbReference type="AlphaFoldDB" id="A0A6M0INA0"/>
<dbReference type="Gene3D" id="3.40.50.2000">
    <property type="entry name" value="Glycogen Phosphorylase B"/>
    <property type="match status" value="2"/>
</dbReference>
<keyword evidence="3" id="KW-0808">Transferase</keyword>
<dbReference type="InterPro" id="IPR050194">
    <property type="entry name" value="Glycosyltransferase_grp1"/>
</dbReference>
<dbReference type="InterPro" id="IPR028098">
    <property type="entry name" value="Glyco_trans_4-like_N"/>
</dbReference>
<organism evidence="3 4">
    <name type="scientific">Spirosoma agri</name>
    <dbReference type="NCBI Taxonomy" id="1987381"/>
    <lineage>
        <taxon>Bacteria</taxon>
        <taxon>Pseudomonadati</taxon>
        <taxon>Bacteroidota</taxon>
        <taxon>Cytophagia</taxon>
        <taxon>Cytophagales</taxon>
        <taxon>Cytophagaceae</taxon>
        <taxon>Spirosoma</taxon>
    </lineage>
</organism>
<dbReference type="InterPro" id="IPR001296">
    <property type="entry name" value="Glyco_trans_1"/>
</dbReference>
<dbReference type="Proteomes" id="UP000477386">
    <property type="component" value="Unassembled WGS sequence"/>
</dbReference>
<dbReference type="CDD" id="cd03801">
    <property type="entry name" value="GT4_PimA-like"/>
    <property type="match status" value="1"/>
</dbReference>
<feature type="domain" description="Glycosyltransferase subfamily 4-like N-terminal" evidence="2">
    <location>
        <begin position="16"/>
        <end position="184"/>
    </location>
</feature>
<dbReference type="PANTHER" id="PTHR45947:SF3">
    <property type="entry name" value="SULFOQUINOVOSYL TRANSFERASE SQD2"/>
    <property type="match status" value="1"/>
</dbReference>
<comment type="caution">
    <text evidence="3">The sequence shown here is derived from an EMBL/GenBank/DDBJ whole genome shotgun (WGS) entry which is preliminary data.</text>
</comment>
<protein>
    <submittedName>
        <fullName evidence="3">Glycosyltransferase family 4 protein</fullName>
    </submittedName>
</protein>
<dbReference type="EMBL" id="JAAGNZ010000002">
    <property type="protein sequence ID" value="NEU69574.1"/>
    <property type="molecule type" value="Genomic_DNA"/>
</dbReference>
<evidence type="ECO:0000313" key="4">
    <source>
        <dbReference type="Proteomes" id="UP000477386"/>
    </source>
</evidence>
<evidence type="ECO:0000313" key="3">
    <source>
        <dbReference type="EMBL" id="NEU69574.1"/>
    </source>
</evidence>
<sequence length="390" mass="44132">MRILLVSSATPTSKTGVTAHYNRLIANLTGRVDSVQLLTPADTPPWLKLWLGAGRRLAKWLGPNSRILYLEFENFVSVWALVRLKGPKAFDLVHAQDATTGAAASLGLSRKVRVVTTCHFNDDPVAEHRDQSPLSDRTNRRLSSWYRYMFRQQDAFINVSDYTKQKAALLHPEQAISTVIHNGVVFPPVTPKVDTDSMIIMNVGTLEERKNQRLLIEAANELRNRGFTNFQVWLLGEGPKRDEWQALVQELKLESHVSFLGFQPNVTDFLQRVSLYVHTARNESWGYAITEAIAAGTPVLAMNAGGIPEQFDEQKAGLLSVLTTAADLADEIMRYQEPAARRQLARNQWEYAYDRFRLDIMIDKHLAFYQTMINPQAPAYKPEPEQLINS</sequence>
<proteinExistence type="predicted"/>
<dbReference type="PANTHER" id="PTHR45947">
    <property type="entry name" value="SULFOQUINOVOSYL TRANSFERASE SQD2"/>
    <property type="match status" value="1"/>
</dbReference>
<evidence type="ECO:0000259" key="1">
    <source>
        <dbReference type="Pfam" id="PF00534"/>
    </source>
</evidence>
<keyword evidence="4" id="KW-1185">Reference proteome</keyword>
<gene>
    <name evidence="3" type="ORF">GK091_22020</name>
</gene>
<feature type="domain" description="Glycosyl transferase family 1" evidence="1">
    <location>
        <begin position="194"/>
        <end position="339"/>
    </location>
</feature>
<accession>A0A6M0INA0</accession>
<dbReference type="SUPFAM" id="SSF53756">
    <property type="entry name" value="UDP-Glycosyltransferase/glycogen phosphorylase"/>
    <property type="match status" value="1"/>
</dbReference>
<dbReference type="RefSeq" id="WP_164042029.1">
    <property type="nucleotide sequence ID" value="NZ_JAAGNZ010000002.1"/>
</dbReference>
<dbReference type="Pfam" id="PF00534">
    <property type="entry name" value="Glycos_transf_1"/>
    <property type="match status" value="1"/>
</dbReference>